<dbReference type="OrthoDB" id="7950817at2"/>
<feature type="compositionally biased region" description="Basic and acidic residues" evidence="1">
    <location>
        <begin position="30"/>
        <end position="54"/>
    </location>
</feature>
<evidence type="ECO:0000313" key="2">
    <source>
        <dbReference type="EMBL" id="OAM77571.1"/>
    </source>
</evidence>
<dbReference type="EMBL" id="LVVY01000081">
    <property type="protein sequence ID" value="OAM77571.1"/>
    <property type="molecule type" value="Genomic_DNA"/>
</dbReference>
<proteinExistence type="predicted"/>
<organism evidence="2 3">
    <name type="scientific">Devosia elaeis</name>
    <dbReference type="NCBI Taxonomy" id="1770058"/>
    <lineage>
        <taxon>Bacteria</taxon>
        <taxon>Pseudomonadati</taxon>
        <taxon>Pseudomonadota</taxon>
        <taxon>Alphaproteobacteria</taxon>
        <taxon>Hyphomicrobiales</taxon>
        <taxon>Devosiaceae</taxon>
        <taxon>Devosia</taxon>
    </lineage>
</organism>
<evidence type="ECO:0000313" key="3">
    <source>
        <dbReference type="Proteomes" id="UP000078389"/>
    </source>
</evidence>
<accession>A0A178HXK0</accession>
<evidence type="ECO:0000256" key="1">
    <source>
        <dbReference type="SAM" id="MobiDB-lite"/>
    </source>
</evidence>
<dbReference type="RefSeq" id="WP_067455400.1">
    <property type="nucleotide sequence ID" value="NZ_LVVY01000081.1"/>
</dbReference>
<dbReference type="AlphaFoldDB" id="A0A178HXK0"/>
<dbReference type="Proteomes" id="UP000078389">
    <property type="component" value="Unassembled WGS sequence"/>
</dbReference>
<reference evidence="2 3" key="1">
    <citation type="submission" date="2016-03" db="EMBL/GenBank/DDBJ databases">
        <title>Genome sequencing of Devosia sp. S37.</title>
        <authorList>
            <person name="Mohd Nor M."/>
        </authorList>
    </citation>
    <scope>NUCLEOTIDE SEQUENCE [LARGE SCALE GENOMIC DNA]</scope>
    <source>
        <strain evidence="2 3">S37</strain>
    </source>
</reference>
<comment type="caution">
    <text evidence="2">The sequence shown here is derived from an EMBL/GenBank/DDBJ whole genome shotgun (WGS) entry which is preliminary data.</text>
</comment>
<feature type="region of interest" description="Disordered" evidence="1">
    <location>
        <begin position="1"/>
        <end position="86"/>
    </location>
</feature>
<sequence length="86" mass="10016">MVQQSNHETRGTEKVTQGPRTREQQQAIIQKRERSDGIDVDPRRKSLAEAREDVEQPAGEYEISHGDRSIRRGANQESEHHKRRQD</sequence>
<name>A0A178HXK0_9HYPH</name>
<keyword evidence="3" id="KW-1185">Reference proteome</keyword>
<gene>
    <name evidence="2" type="ORF">A3840_09505</name>
</gene>
<feature type="compositionally biased region" description="Polar residues" evidence="1">
    <location>
        <begin position="14"/>
        <end position="28"/>
    </location>
</feature>
<protein>
    <submittedName>
        <fullName evidence="2">Uncharacterized protein</fullName>
    </submittedName>
</protein>